<dbReference type="RefSeq" id="WP_188958875.1">
    <property type="nucleotide sequence ID" value="NZ_BMIB01000007.1"/>
</dbReference>
<dbReference type="Pfam" id="PF18762">
    <property type="entry name" value="Kinase-PolyVal"/>
    <property type="match status" value="1"/>
</dbReference>
<reference evidence="1" key="1">
    <citation type="journal article" date="2014" name="Int. J. Syst. Evol. Microbiol.">
        <title>Complete genome sequence of Corynebacterium casei LMG S-19264T (=DSM 44701T), isolated from a smear-ripened cheese.</title>
        <authorList>
            <consortium name="US DOE Joint Genome Institute (JGI-PGF)"/>
            <person name="Walter F."/>
            <person name="Albersmeier A."/>
            <person name="Kalinowski J."/>
            <person name="Ruckert C."/>
        </authorList>
    </citation>
    <scope>NUCLEOTIDE SEQUENCE</scope>
    <source>
        <strain evidence="1">CGMCC 1.15290</strain>
    </source>
</reference>
<proteinExistence type="predicted"/>
<evidence type="ECO:0000313" key="2">
    <source>
        <dbReference type="Proteomes" id="UP000627292"/>
    </source>
</evidence>
<comment type="caution">
    <text evidence="1">The sequence shown here is derived from an EMBL/GenBank/DDBJ whole genome shotgun (WGS) entry which is preliminary data.</text>
</comment>
<gene>
    <name evidence="1" type="ORF">GCM10011379_55630</name>
</gene>
<sequence length="166" mass="18680">MISNEIRRKIQDIVGGAFGEGNEDYCSKIRSLLCQSFGTSPTVKKEFESRAIVKEQQARFLTSYASNHGLWLPSLPAGSQYLIEGGESKVYLAADRKNVIKTNDAGYYATWGEFFNNLVLHNLFFPYTGYSFLGFTEIDNELRAVLHQPFIEGEQAELEHIEGVLA</sequence>
<dbReference type="Proteomes" id="UP000627292">
    <property type="component" value="Unassembled WGS sequence"/>
</dbReference>
<dbReference type="AlphaFoldDB" id="A0A917J5I9"/>
<organism evidence="1 2">
    <name type="scientific">Filimonas zeae</name>
    <dbReference type="NCBI Taxonomy" id="1737353"/>
    <lineage>
        <taxon>Bacteria</taxon>
        <taxon>Pseudomonadati</taxon>
        <taxon>Bacteroidota</taxon>
        <taxon>Chitinophagia</taxon>
        <taxon>Chitinophagales</taxon>
        <taxon>Chitinophagaceae</taxon>
        <taxon>Filimonas</taxon>
    </lineage>
</organism>
<accession>A0A917J5I9</accession>
<evidence type="ECO:0000313" key="1">
    <source>
        <dbReference type="EMBL" id="GGH82161.1"/>
    </source>
</evidence>
<keyword evidence="2" id="KW-1185">Reference proteome</keyword>
<protein>
    <submittedName>
        <fullName evidence="1">Uncharacterized protein</fullName>
    </submittedName>
</protein>
<dbReference type="InterPro" id="IPR041055">
    <property type="entry name" value="Kinase-PolyVal"/>
</dbReference>
<dbReference type="EMBL" id="BMIB01000007">
    <property type="protein sequence ID" value="GGH82161.1"/>
    <property type="molecule type" value="Genomic_DNA"/>
</dbReference>
<reference evidence="1" key="2">
    <citation type="submission" date="2020-09" db="EMBL/GenBank/DDBJ databases">
        <authorList>
            <person name="Sun Q."/>
            <person name="Zhou Y."/>
        </authorList>
    </citation>
    <scope>NUCLEOTIDE SEQUENCE</scope>
    <source>
        <strain evidence="1">CGMCC 1.15290</strain>
    </source>
</reference>
<name>A0A917J5I9_9BACT</name>